<dbReference type="RefSeq" id="WP_200592898.1">
    <property type="nucleotide sequence ID" value="NZ_JAEPBG010000006.1"/>
</dbReference>
<organism evidence="4 5">
    <name type="scientific">Noviherbaspirillum pedocola</name>
    <dbReference type="NCBI Taxonomy" id="2801341"/>
    <lineage>
        <taxon>Bacteria</taxon>
        <taxon>Pseudomonadati</taxon>
        <taxon>Pseudomonadota</taxon>
        <taxon>Betaproteobacteria</taxon>
        <taxon>Burkholderiales</taxon>
        <taxon>Oxalobacteraceae</taxon>
        <taxon>Noviherbaspirillum</taxon>
    </lineage>
</organism>
<keyword evidence="1 4" id="KW-0808">Transferase</keyword>
<comment type="caution">
    <text evidence="4">The sequence shown here is derived from an EMBL/GenBank/DDBJ whole genome shotgun (WGS) entry which is preliminary data.</text>
</comment>
<dbReference type="InterPro" id="IPR002052">
    <property type="entry name" value="DNA_methylase_N6_adenine_CS"/>
</dbReference>
<keyword evidence="1 4" id="KW-0489">Methyltransferase</keyword>
<evidence type="ECO:0000256" key="1">
    <source>
        <dbReference type="ARBA" id="ARBA00022603"/>
    </source>
</evidence>
<dbReference type="InterPro" id="IPR007848">
    <property type="entry name" value="Small_mtfrase_dom"/>
</dbReference>
<dbReference type="Gene3D" id="3.40.50.150">
    <property type="entry name" value="Vaccinia Virus protein VP39"/>
    <property type="match status" value="1"/>
</dbReference>
<evidence type="ECO:0000259" key="3">
    <source>
        <dbReference type="Pfam" id="PF05175"/>
    </source>
</evidence>
<proteinExistence type="predicted"/>
<sequence length="249" mass="27147">MRIDTQVLNVLSNCTTDGRFLKLPGQLERSLYTKTNKVLEAAGGTWNRKAAAHVFDQDAADAMDIIILTGEVASLKSKAQIFNYFPSTPPIAKSVIVKARIEAGMEVLEPSAGRGALAFPAADCGAIVDCVELMDTNYALLQGDARLRDVRQADFLNMAPEQRYDRIVMNPPFEKQADIHHVLHALEFLKPGGSLVSVMAAGVTFRDNRLTQDFRDLIRSRGGDIEANPEGAFKASGTMVNTVIVTIPN</sequence>
<name>A0A934SSI4_9BURK</name>
<keyword evidence="2" id="KW-0949">S-adenosyl-L-methionine</keyword>
<dbReference type="Proteomes" id="UP000622890">
    <property type="component" value="Unassembled WGS sequence"/>
</dbReference>
<evidence type="ECO:0000256" key="2">
    <source>
        <dbReference type="ARBA" id="ARBA00022691"/>
    </source>
</evidence>
<dbReference type="Pfam" id="PF05175">
    <property type="entry name" value="MTS"/>
    <property type="match status" value="1"/>
</dbReference>
<dbReference type="AlphaFoldDB" id="A0A934SSI4"/>
<dbReference type="InterPro" id="IPR029063">
    <property type="entry name" value="SAM-dependent_MTases_sf"/>
</dbReference>
<feature type="domain" description="Methyltransferase small" evidence="3">
    <location>
        <begin position="108"/>
        <end position="215"/>
    </location>
</feature>
<dbReference type="EMBL" id="JAEPBG010000006">
    <property type="protein sequence ID" value="MBK4735961.1"/>
    <property type="molecule type" value="Genomic_DNA"/>
</dbReference>
<evidence type="ECO:0000313" key="5">
    <source>
        <dbReference type="Proteomes" id="UP000622890"/>
    </source>
</evidence>
<evidence type="ECO:0000313" key="4">
    <source>
        <dbReference type="EMBL" id="MBK4735961.1"/>
    </source>
</evidence>
<dbReference type="GO" id="GO:0008170">
    <property type="term" value="F:N-methyltransferase activity"/>
    <property type="evidence" value="ECO:0007669"/>
    <property type="project" value="UniProtKB-ARBA"/>
</dbReference>
<accession>A0A934SSI4</accession>
<gene>
    <name evidence="4" type="ORF">JJB74_15175</name>
</gene>
<dbReference type="GO" id="GO:0008757">
    <property type="term" value="F:S-adenosylmethionine-dependent methyltransferase activity"/>
    <property type="evidence" value="ECO:0007669"/>
    <property type="project" value="UniProtKB-ARBA"/>
</dbReference>
<protein>
    <submittedName>
        <fullName evidence="4">Class I SAM-dependent methyltransferase</fullName>
    </submittedName>
</protein>
<keyword evidence="5" id="KW-1185">Reference proteome</keyword>
<dbReference type="SUPFAM" id="SSF53335">
    <property type="entry name" value="S-adenosyl-L-methionine-dependent methyltransferases"/>
    <property type="match status" value="1"/>
</dbReference>
<dbReference type="CDD" id="cd02440">
    <property type="entry name" value="AdoMet_MTases"/>
    <property type="match status" value="1"/>
</dbReference>
<dbReference type="GO" id="GO:0032259">
    <property type="term" value="P:methylation"/>
    <property type="evidence" value="ECO:0007669"/>
    <property type="project" value="UniProtKB-KW"/>
</dbReference>
<reference evidence="4" key="1">
    <citation type="submission" date="2021-01" db="EMBL/GenBank/DDBJ databases">
        <title>Genome sequence of strain Noviherbaspirillum sp. DKR-6.</title>
        <authorList>
            <person name="Chaudhary D.K."/>
        </authorList>
    </citation>
    <scope>NUCLEOTIDE SEQUENCE</scope>
    <source>
        <strain evidence="4">DKR-6</strain>
    </source>
</reference>
<dbReference type="PROSITE" id="PS00092">
    <property type="entry name" value="N6_MTASE"/>
    <property type="match status" value="1"/>
</dbReference>
<dbReference type="GO" id="GO:0003676">
    <property type="term" value="F:nucleic acid binding"/>
    <property type="evidence" value="ECO:0007669"/>
    <property type="project" value="InterPro"/>
</dbReference>
<dbReference type="PRINTS" id="PR00507">
    <property type="entry name" value="N12N6MTFRASE"/>
</dbReference>